<gene>
    <name evidence="2" type="ORF">RCL2_001776500</name>
</gene>
<proteinExistence type="predicted"/>
<dbReference type="OrthoDB" id="10539823at2759"/>
<feature type="region of interest" description="Disordered" evidence="1">
    <location>
        <begin position="1"/>
        <end position="29"/>
    </location>
</feature>
<comment type="caution">
    <text evidence="2">The sequence shown here is derived from an EMBL/GenBank/DDBJ whole genome shotgun (WGS) entry which is preliminary data.</text>
</comment>
<feature type="compositionally biased region" description="Basic residues" evidence="1">
    <location>
        <begin position="17"/>
        <end position="28"/>
    </location>
</feature>
<dbReference type="AlphaFoldDB" id="A0A8H3QS89"/>
<organism evidence="2 3">
    <name type="scientific">Rhizophagus clarus</name>
    <dbReference type="NCBI Taxonomy" id="94130"/>
    <lineage>
        <taxon>Eukaryota</taxon>
        <taxon>Fungi</taxon>
        <taxon>Fungi incertae sedis</taxon>
        <taxon>Mucoromycota</taxon>
        <taxon>Glomeromycotina</taxon>
        <taxon>Glomeromycetes</taxon>
        <taxon>Glomerales</taxon>
        <taxon>Glomeraceae</taxon>
        <taxon>Rhizophagus</taxon>
    </lineage>
</organism>
<dbReference type="EMBL" id="BLAL01000197">
    <property type="protein sequence ID" value="GES90935.1"/>
    <property type="molecule type" value="Genomic_DNA"/>
</dbReference>
<feature type="compositionally biased region" description="Basic residues" evidence="1">
    <location>
        <begin position="1"/>
        <end position="10"/>
    </location>
</feature>
<reference evidence="2" key="1">
    <citation type="submission" date="2019-10" db="EMBL/GenBank/DDBJ databases">
        <title>Conservation and host-specific expression of non-tandemly repeated heterogenous ribosome RNA gene in arbuscular mycorrhizal fungi.</title>
        <authorList>
            <person name="Maeda T."/>
            <person name="Kobayashi Y."/>
            <person name="Nakagawa T."/>
            <person name="Ezawa T."/>
            <person name="Yamaguchi K."/>
            <person name="Bino T."/>
            <person name="Nishimoto Y."/>
            <person name="Shigenobu S."/>
            <person name="Kawaguchi M."/>
        </authorList>
    </citation>
    <scope>NUCLEOTIDE SEQUENCE</scope>
    <source>
        <strain evidence="2">HR1</strain>
    </source>
</reference>
<evidence type="ECO:0000313" key="3">
    <source>
        <dbReference type="Proteomes" id="UP000615446"/>
    </source>
</evidence>
<name>A0A8H3QS89_9GLOM</name>
<sequence>MVHRSYNSKKKALERIKAKRRERSKPLSRHNENVYIIQLEHHEELKQQQQHINNSEEVEVSLKAQNT</sequence>
<evidence type="ECO:0000256" key="1">
    <source>
        <dbReference type="SAM" id="MobiDB-lite"/>
    </source>
</evidence>
<protein>
    <submittedName>
        <fullName evidence="2">Uncharacterized protein</fullName>
    </submittedName>
</protein>
<accession>A0A8H3QS89</accession>
<evidence type="ECO:0000313" key="2">
    <source>
        <dbReference type="EMBL" id="GES90935.1"/>
    </source>
</evidence>
<dbReference type="Proteomes" id="UP000615446">
    <property type="component" value="Unassembled WGS sequence"/>
</dbReference>